<evidence type="ECO:0000256" key="12">
    <source>
        <dbReference type="ARBA" id="ARBA00029811"/>
    </source>
</evidence>
<sequence length="817" mass="90544">MSTANLTRSETAHRARAVTVRSYDVALDLAGARTEPEFGVVATIELAASSPETWLDFLGAAVDRVEIDGREVAVEYDGARIALRGLTAASTVRVHARGYYSRTGEGLHRFVDPADGETYLYTQYEPADARRVFPCFEQPNLKAPFTFRVTAPAEWLVLSNERLDRTDGDTRIFAPTQPISTYITAVVAGPYHRVEGRSVQHDLIIDLGVHCRKSLAPFLDADAILDVTRAGLDFFHDVFDYEYPFGKYDQVFVPEYNLGAMENPGCVTFTESYVFRSPATRSQYARRANTILHEMAHMWFGDLVTMQWWDDLWLKESFADYMGSYASVAATEFTDAWVAFAQRRKAWAYSQDQLPTTHPIVADIVDLDAAKLNFDGITYAKGASVLKQLAAFVGEDDFLGGARLYFRRHAYGNTTLADLLAALQDSSLRDLGPWADAWLQTTGPSTLTVDRARGVIVQTDPRPQRLDVAVLAPDADGELVDRAPQEVHLAGAETPVDLTRAVDGTVVLLNDGDHTYAKVRLDDASLAVVETSLDRVPDDLRRSLIWSAVWNATRDAEYPASRFVRLARRFAPSEPHEGILGSVLADTAVAVERYVADRDRARTEWADTAYEQMLAAEAGSDHQLEWLRAWSAAVVHVDRAARVRELLTGRTRIDGLALDAEQRWALWFALAARGDATEAELDEVLSTDRTGAGEVAHTAAVAALPGGAARVWTALTVQSPSNEKVGALVRGFTAGERARIEDYDARYYAMLGDVWRDRTIEIARRLVVGLFPQADSTDDADRWLAENPESPAALRRQVIEQRDHLARALRARTADAE</sequence>
<dbReference type="InterPro" id="IPR014782">
    <property type="entry name" value="Peptidase_M1_dom"/>
</dbReference>
<dbReference type="GeneID" id="85485965"/>
<keyword evidence="7" id="KW-0645">Protease</keyword>
<dbReference type="InterPro" id="IPR042097">
    <property type="entry name" value="Aminopeptidase_N-like_N_sf"/>
</dbReference>
<evidence type="ECO:0000256" key="5">
    <source>
        <dbReference type="ARBA" id="ARBA00015611"/>
    </source>
</evidence>
<dbReference type="Pfam" id="PF11838">
    <property type="entry name" value="ERAP1_C"/>
    <property type="match status" value="1"/>
</dbReference>
<dbReference type="GO" id="GO:0008270">
    <property type="term" value="F:zinc ion binding"/>
    <property type="evidence" value="ECO:0007669"/>
    <property type="project" value="InterPro"/>
</dbReference>
<dbReference type="GO" id="GO:0006508">
    <property type="term" value="P:proteolysis"/>
    <property type="evidence" value="ECO:0007669"/>
    <property type="project" value="UniProtKB-KW"/>
</dbReference>
<dbReference type="Pfam" id="PF17900">
    <property type="entry name" value="Peptidase_M1_N"/>
    <property type="match status" value="1"/>
</dbReference>
<dbReference type="OrthoDB" id="100605at2"/>
<comment type="similarity">
    <text evidence="3">Belongs to the peptidase M1 family.</text>
</comment>
<dbReference type="Gene3D" id="2.60.40.1730">
    <property type="entry name" value="tricorn interacting facor f3 domain"/>
    <property type="match status" value="1"/>
</dbReference>
<dbReference type="GO" id="GO:0005615">
    <property type="term" value="C:extracellular space"/>
    <property type="evidence" value="ECO:0007669"/>
    <property type="project" value="TreeGrafter"/>
</dbReference>
<evidence type="ECO:0000313" key="17">
    <source>
        <dbReference type="EMBL" id="SFA51799.1"/>
    </source>
</evidence>
<gene>
    <name evidence="17" type="ORF">SAMN05444374_10734</name>
</gene>
<evidence type="ECO:0000313" key="18">
    <source>
        <dbReference type="Proteomes" id="UP000182054"/>
    </source>
</evidence>
<dbReference type="PANTHER" id="PTHR11533:SF174">
    <property type="entry name" value="PUROMYCIN-SENSITIVE AMINOPEPTIDASE-RELATED"/>
    <property type="match status" value="1"/>
</dbReference>
<evidence type="ECO:0000256" key="1">
    <source>
        <dbReference type="ARBA" id="ARBA00000098"/>
    </source>
</evidence>
<comment type="cofactor">
    <cofactor evidence="2">
        <name>Zn(2+)</name>
        <dbReference type="ChEBI" id="CHEBI:29105"/>
    </cofactor>
</comment>
<dbReference type="InterPro" id="IPR027268">
    <property type="entry name" value="Peptidase_M4/M1_CTD_sf"/>
</dbReference>
<dbReference type="SUPFAM" id="SSF63737">
    <property type="entry name" value="Leukotriene A4 hydrolase N-terminal domain"/>
    <property type="match status" value="1"/>
</dbReference>
<accession>A0A1I0TJ46</accession>
<dbReference type="InterPro" id="IPR012778">
    <property type="entry name" value="Pept_M1_aminopeptidase"/>
</dbReference>
<evidence type="ECO:0000256" key="4">
    <source>
        <dbReference type="ARBA" id="ARBA00012564"/>
    </source>
</evidence>
<evidence type="ECO:0000256" key="3">
    <source>
        <dbReference type="ARBA" id="ARBA00010136"/>
    </source>
</evidence>
<keyword evidence="11" id="KW-0482">Metalloprotease</keyword>
<dbReference type="PANTHER" id="PTHR11533">
    <property type="entry name" value="PROTEASE M1 ZINC METALLOPROTEASE"/>
    <property type="match status" value="1"/>
</dbReference>
<evidence type="ECO:0000259" key="14">
    <source>
        <dbReference type="Pfam" id="PF01433"/>
    </source>
</evidence>
<dbReference type="GO" id="GO:0042277">
    <property type="term" value="F:peptide binding"/>
    <property type="evidence" value="ECO:0007669"/>
    <property type="project" value="TreeGrafter"/>
</dbReference>
<dbReference type="AlphaFoldDB" id="A0A1I0TJ46"/>
<feature type="domain" description="Peptidase M1 membrane alanine aminopeptidase" evidence="14">
    <location>
        <begin position="225"/>
        <end position="438"/>
    </location>
</feature>
<evidence type="ECO:0000256" key="2">
    <source>
        <dbReference type="ARBA" id="ARBA00001947"/>
    </source>
</evidence>
<evidence type="ECO:0000259" key="16">
    <source>
        <dbReference type="Pfam" id="PF17900"/>
    </source>
</evidence>
<dbReference type="GO" id="GO:0005737">
    <property type="term" value="C:cytoplasm"/>
    <property type="evidence" value="ECO:0007669"/>
    <property type="project" value="TreeGrafter"/>
</dbReference>
<keyword evidence="8" id="KW-0479">Metal-binding</keyword>
<dbReference type="GO" id="GO:0070006">
    <property type="term" value="F:metalloaminopeptidase activity"/>
    <property type="evidence" value="ECO:0007669"/>
    <property type="project" value="TreeGrafter"/>
</dbReference>
<evidence type="ECO:0000259" key="15">
    <source>
        <dbReference type="Pfam" id="PF11838"/>
    </source>
</evidence>
<dbReference type="EC" id="3.4.11.2" evidence="4"/>
<dbReference type="PRINTS" id="PR00756">
    <property type="entry name" value="ALADIPTASE"/>
</dbReference>
<dbReference type="FunFam" id="1.10.390.10:FF:000004">
    <property type="entry name" value="Aminopeptidase N"/>
    <property type="match status" value="1"/>
</dbReference>
<dbReference type="GO" id="GO:0016020">
    <property type="term" value="C:membrane"/>
    <property type="evidence" value="ECO:0007669"/>
    <property type="project" value="TreeGrafter"/>
</dbReference>
<dbReference type="SUPFAM" id="SSF55486">
    <property type="entry name" value="Metalloproteases ('zincins'), catalytic domain"/>
    <property type="match status" value="1"/>
</dbReference>
<evidence type="ECO:0000256" key="10">
    <source>
        <dbReference type="ARBA" id="ARBA00022833"/>
    </source>
</evidence>
<dbReference type="RefSeq" id="WP_068360733.1">
    <property type="nucleotide sequence ID" value="NZ_FOJN01000007.1"/>
</dbReference>
<name>A0A1I0TJ46_9NOCA</name>
<dbReference type="Gene3D" id="1.10.390.10">
    <property type="entry name" value="Neutral Protease Domain 2"/>
    <property type="match status" value="1"/>
</dbReference>
<dbReference type="CDD" id="cd09602">
    <property type="entry name" value="M1_APN"/>
    <property type="match status" value="1"/>
</dbReference>
<evidence type="ECO:0000256" key="11">
    <source>
        <dbReference type="ARBA" id="ARBA00023049"/>
    </source>
</evidence>
<organism evidence="17 18">
    <name type="scientific">Rhodococcoides kroppenstedtii</name>
    <dbReference type="NCBI Taxonomy" id="293050"/>
    <lineage>
        <taxon>Bacteria</taxon>
        <taxon>Bacillati</taxon>
        <taxon>Actinomycetota</taxon>
        <taxon>Actinomycetes</taxon>
        <taxon>Mycobacteriales</taxon>
        <taxon>Nocardiaceae</taxon>
        <taxon>Rhodococcoides</taxon>
    </lineage>
</organism>
<evidence type="ECO:0000256" key="7">
    <source>
        <dbReference type="ARBA" id="ARBA00022670"/>
    </source>
</evidence>
<keyword evidence="6 17" id="KW-0031">Aminopeptidase</keyword>
<dbReference type="NCBIfam" id="TIGR02412">
    <property type="entry name" value="pepN_strep_liv"/>
    <property type="match status" value="1"/>
</dbReference>
<feature type="domain" description="Aminopeptidase N-like N-terminal" evidence="16">
    <location>
        <begin position="98"/>
        <end position="183"/>
    </location>
</feature>
<evidence type="ECO:0000256" key="13">
    <source>
        <dbReference type="ARBA" id="ARBA00031533"/>
    </source>
</evidence>
<reference evidence="17 18" key="1">
    <citation type="submission" date="2016-10" db="EMBL/GenBank/DDBJ databases">
        <authorList>
            <person name="de Groot N.N."/>
        </authorList>
    </citation>
    <scope>NUCLEOTIDE SEQUENCE [LARGE SCALE GENOMIC DNA]</scope>
    <source>
        <strain evidence="17 18">DSM 44908</strain>
    </source>
</reference>
<dbReference type="InterPro" id="IPR024571">
    <property type="entry name" value="ERAP1-like_C_dom"/>
</dbReference>
<dbReference type="Pfam" id="PF01433">
    <property type="entry name" value="Peptidase_M1"/>
    <property type="match status" value="1"/>
</dbReference>
<evidence type="ECO:0000256" key="6">
    <source>
        <dbReference type="ARBA" id="ARBA00022438"/>
    </source>
</evidence>
<keyword evidence="9" id="KW-0378">Hydrolase</keyword>
<evidence type="ECO:0000256" key="9">
    <source>
        <dbReference type="ARBA" id="ARBA00022801"/>
    </source>
</evidence>
<comment type="catalytic activity">
    <reaction evidence="1">
        <text>Release of an N-terminal amino acid, Xaa-|-Yaa- from a peptide, amide or arylamide. Xaa is preferably Ala, but may be most amino acids including Pro (slow action). When a terminal hydrophobic residue is followed by a prolyl residue, the two may be released as an intact Xaa-Pro dipeptide.</text>
        <dbReference type="EC" id="3.4.11.2"/>
    </reaction>
</comment>
<proteinExistence type="inferred from homology"/>
<dbReference type="GO" id="GO:0016285">
    <property type="term" value="F:alanyl aminopeptidase activity"/>
    <property type="evidence" value="ECO:0007669"/>
    <property type="project" value="UniProtKB-EC"/>
</dbReference>
<dbReference type="EMBL" id="FOJN01000007">
    <property type="protein sequence ID" value="SFA51799.1"/>
    <property type="molecule type" value="Genomic_DNA"/>
</dbReference>
<evidence type="ECO:0000256" key="8">
    <source>
        <dbReference type="ARBA" id="ARBA00022723"/>
    </source>
</evidence>
<dbReference type="InterPro" id="IPR001930">
    <property type="entry name" value="Peptidase_M1"/>
</dbReference>
<feature type="domain" description="ERAP1-like C-terminal" evidence="15">
    <location>
        <begin position="507"/>
        <end position="806"/>
    </location>
</feature>
<dbReference type="InterPro" id="IPR045357">
    <property type="entry name" value="Aminopeptidase_N-like_N"/>
</dbReference>
<dbReference type="Proteomes" id="UP000182054">
    <property type="component" value="Unassembled WGS sequence"/>
</dbReference>
<protein>
    <recommendedName>
        <fullName evidence="5">Aminopeptidase N</fullName>
        <ecNumber evidence="4">3.4.11.2</ecNumber>
    </recommendedName>
    <alternativeName>
        <fullName evidence="12">Alanine aminopeptidase</fullName>
    </alternativeName>
    <alternativeName>
        <fullName evidence="13">Lysyl aminopeptidase</fullName>
    </alternativeName>
</protein>
<dbReference type="GO" id="GO:0043171">
    <property type="term" value="P:peptide catabolic process"/>
    <property type="evidence" value="ECO:0007669"/>
    <property type="project" value="TreeGrafter"/>
</dbReference>
<dbReference type="InterPro" id="IPR050344">
    <property type="entry name" value="Peptidase_M1_aminopeptidases"/>
</dbReference>
<keyword evidence="10" id="KW-0862">Zinc</keyword>